<comment type="caution">
    <text evidence="5">The sequence shown here is derived from an EMBL/GenBank/DDBJ whole genome shotgun (WGS) entry which is preliminary data.</text>
</comment>
<evidence type="ECO:0000259" key="4">
    <source>
        <dbReference type="Pfam" id="PF00304"/>
    </source>
</evidence>
<evidence type="ECO:0000256" key="2">
    <source>
        <dbReference type="ARBA" id="ARBA00022577"/>
    </source>
</evidence>
<dbReference type="Pfam" id="PF00304">
    <property type="entry name" value="Gamma-thionin"/>
    <property type="match status" value="1"/>
</dbReference>
<sequence>MTLWRLRSFLKTTFWSSGGLCSFLFYIISLAIIEVESRHCPIPDPGKECGSASKIWHGRCASGNNCYRKCRNLEAAEYGRCVGYIHSKCFCYMYISNA</sequence>
<dbReference type="SUPFAM" id="SSF57095">
    <property type="entry name" value="Scorpion toxin-like"/>
    <property type="match status" value="1"/>
</dbReference>
<dbReference type="GO" id="GO:0006952">
    <property type="term" value="P:defense response"/>
    <property type="evidence" value="ECO:0007669"/>
    <property type="project" value="InterPro"/>
</dbReference>
<dbReference type="AlphaFoldDB" id="A0AAN7E4Q1"/>
<feature type="domain" description="Knottins-like" evidence="4">
    <location>
        <begin position="49"/>
        <end position="92"/>
    </location>
</feature>
<keyword evidence="1" id="KW-0929">Antimicrobial</keyword>
<reference evidence="5 6" key="1">
    <citation type="journal article" date="2023" name="G3 (Bethesda)">
        <title>A haplotype-resolved chromosome-scale genome for Quercus rubra L. provides insights into the genetics of adaptive traits for red oak species.</title>
        <authorList>
            <person name="Kapoor B."/>
            <person name="Jenkins J."/>
            <person name="Schmutz J."/>
            <person name="Zhebentyayeva T."/>
            <person name="Kuelheim C."/>
            <person name="Coggeshall M."/>
            <person name="Heim C."/>
            <person name="Lasky J.R."/>
            <person name="Leites L."/>
            <person name="Islam-Faridi N."/>
            <person name="Romero-Severson J."/>
            <person name="DeLeo V.L."/>
            <person name="Lucas S.M."/>
            <person name="Lazic D."/>
            <person name="Gailing O."/>
            <person name="Carlson J."/>
            <person name="Staton M."/>
        </authorList>
    </citation>
    <scope>NUCLEOTIDE SEQUENCE [LARGE SCALE GENOMIC DNA]</scope>
    <source>
        <strain evidence="5">Pseudo-F2</strain>
    </source>
</reference>
<keyword evidence="3" id="KW-0812">Transmembrane</keyword>
<protein>
    <recommendedName>
        <fullName evidence="4">Knottins-like domain-containing protein</fullName>
    </recommendedName>
</protein>
<dbReference type="PROSITE" id="PS00940">
    <property type="entry name" value="GAMMA_THIONIN"/>
    <property type="match status" value="1"/>
</dbReference>
<dbReference type="EMBL" id="JAXUIC010000011">
    <property type="protein sequence ID" value="KAK4562674.1"/>
    <property type="molecule type" value="Genomic_DNA"/>
</dbReference>
<dbReference type="InterPro" id="IPR036574">
    <property type="entry name" value="Scorpion_toxin-like_sf"/>
</dbReference>
<proteinExistence type="predicted"/>
<keyword evidence="3" id="KW-1133">Transmembrane helix</keyword>
<feature type="transmembrane region" description="Helical" evidence="3">
    <location>
        <begin position="12"/>
        <end position="33"/>
    </location>
</feature>
<keyword evidence="2" id="KW-0295">Fungicide</keyword>
<gene>
    <name evidence="5" type="ORF">RGQ29_005249</name>
</gene>
<dbReference type="InterPro" id="IPR008176">
    <property type="entry name" value="Defensin_plant"/>
</dbReference>
<evidence type="ECO:0000256" key="1">
    <source>
        <dbReference type="ARBA" id="ARBA00022529"/>
    </source>
</evidence>
<accession>A0AAN7E4Q1</accession>
<keyword evidence="6" id="KW-1185">Reference proteome</keyword>
<evidence type="ECO:0000313" key="6">
    <source>
        <dbReference type="Proteomes" id="UP001324115"/>
    </source>
</evidence>
<dbReference type="Gene3D" id="3.30.30.10">
    <property type="entry name" value="Knottin, scorpion toxin-like"/>
    <property type="match status" value="1"/>
</dbReference>
<organism evidence="5 6">
    <name type="scientific">Quercus rubra</name>
    <name type="common">Northern red oak</name>
    <name type="synonym">Quercus borealis</name>
    <dbReference type="NCBI Taxonomy" id="3512"/>
    <lineage>
        <taxon>Eukaryota</taxon>
        <taxon>Viridiplantae</taxon>
        <taxon>Streptophyta</taxon>
        <taxon>Embryophyta</taxon>
        <taxon>Tracheophyta</taxon>
        <taxon>Spermatophyta</taxon>
        <taxon>Magnoliopsida</taxon>
        <taxon>eudicotyledons</taxon>
        <taxon>Gunneridae</taxon>
        <taxon>Pentapetalae</taxon>
        <taxon>rosids</taxon>
        <taxon>fabids</taxon>
        <taxon>Fagales</taxon>
        <taxon>Fagaceae</taxon>
        <taxon>Quercus</taxon>
    </lineage>
</organism>
<evidence type="ECO:0000256" key="3">
    <source>
        <dbReference type="SAM" id="Phobius"/>
    </source>
</evidence>
<dbReference type="Proteomes" id="UP001324115">
    <property type="component" value="Unassembled WGS sequence"/>
</dbReference>
<keyword evidence="3" id="KW-0472">Membrane</keyword>
<dbReference type="InterPro" id="IPR003614">
    <property type="entry name" value="Knottins"/>
</dbReference>
<evidence type="ECO:0000313" key="5">
    <source>
        <dbReference type="EMBL" id="KAK4562674.1"/>
    </source>
</evidence>
<name>A0AAN7E4Q1_QUERU</name>